<proteinExistence type="predicted"/>
<reference evidence="3 5" key="2">
    <citation type="journal article" date="2019" name="Sci. Transl. Med.">
        <title>Quorum sensing between bacterial species on the skin protects against epidermal injury in atopic dermatitis.</title>
        <authorList>
            <person name="Williams M.R."/>
        </authorList>
    </citation>
    <scope>NUCLEOTIDE SEQUENCE [LARGE SCALE GENOMIC DNA]</scope>
    <source>
        <strain evidence="3 5">E7</strain>
    </source>
</reference>
<dbReference type="EMBL" id="SCHB01000005">
    <property type="protein sequence ID" value="TBW71858.1"/>
    <property type="molecule type" value="Genomic_DNA"/>
</dbReference>
<evidence type="ECO:0000313" key="3">
    <source>
        <dbReference type="EMBL" id="TBW71858.1"/>
    </source>
</evidence>
<reference evidence="1 4" key="1">
    <citation type="submission" date="2016-01" db="EMBL/GenBank/DDBJ databases">
        <authorList>
            <person name="Mitreva M."/>
            <person name="Pepin K.H."/>
            <person name="Mihindukulasuriya K.A."/>
            <person name="Fulton R."/>
            <person name="Fronick C."/>
            <person name="O'Laughlin M."/>
            <person name="Miner T."/>
            <person name="Herter B."/>
            <person name="Rosa B.A."/>
            <person name="Cordes M."/>
            <person name="Tomlinson C."/>
            <person name="Wollam A."/>
            <person name="Palsikar V.B."/>
            <person name="Mardis E.R."/>
            <person name="Wilson R.K."/>
        </authorList>
    </citation>
    <scope>NUCLEOTIDE SEQUENCE [LARGE SCALE GENOMIC DNA]</scope>
    <source>
        <strain evidence="1 4">MJR7738</strain>
    </source>
</reference>
<dbReference type="EMBL" id="LRQI01000091">
    <property type="protein sequence ID" value="KXA36489.1"/>
    <property type="molecule type" value="Genomic_DNA"/>
</dbReference>
<dbReference type="Proteomes" id="UP000070063">
    <property type="component" value="Unassembled WGS sequence"/>
</dbReference>
<evidence type="ECO:0000313" key="4">
    <source>
        <dbReference type="Proteomes" id="UP000070063"/>
    </source>
</evidence>
<dbReference type="STRING" id="28035.B6N84_11360"/>
<gene>
    <name evidence="3" type="ORF">EQ812_08610</name>
    <name evidence="2" type="ORF">FO454_04965</name>
    <name evidence="1" type="ORF">HMPREF3225_02250</name>
</gene>
<evidence type="ECO:0000313" key="5">
    <source>
        <dbReference type="Proteomes" id="UP000293637"/>
    </source>
</evidence>
<accession>A0A133Q0V1</accession>
<dbReference type="Proteomes" id="UP000325462">
    <property type="component" value="Chromosome"/>
</dbReference>
<reference evidence="2 6" key="3">
    <citation type="submission" date="2019-07" db="EMBL/GenBank/DDBJ databases">
        <title>Comparative genome analysis of staphylococcus lugdunensis shows clonal complex-dependent diversity of the putative virulence factor, ess/type vii locus.</title>
        <authorList>
            <person name="Lebeurre J."/>
            <person name="Dahyot S."/>
            <person name="Diene S."/>
            <person name="Paulay A."/>
            <person name="Aubourg M."/>
            <person name="Argemi X."/>
            <person name="Giard J.-C."/>
            <person name="Tournier I."/>
            <person name="Francois P."/>
            <person name="Pestel-Caron M."/>
        </authorList>
    </citation>
    <scope>NUCLEOTIDE SEQUENCE [LARGE SCALE GENOMIC DNA]</scope>
    <source>
        <strain evidence="2 6">SL13</strain>
    </source>
</reference>
<organism evidence="3 5">
    <name type="scientific">Staphylococcus lugdunensis</name>
    <dbReference type="NCBI Taxonomy" id="28035"/>
    <lineage>
        <taxon>Bacteria</taxon>
        <taxon>Bacillati</taxon>
        <taxon>Bacillota</taxon>
        <taxon>Bacilli</taxon>
        <taxon>Bacillales</taxon>
        <taxon>Staphylococcaceae</taxon>
        <taxon>Staphylococcus</taxon>
    </lineage>
</organism>
<dbReference type="EMBL" id="CP041722">
    <property type="protein sequence ID" value="QEX38297.1"/>
    <property type="molecule type" value="Genomic_DNA"/>
</dbReference>
<evidence type="ECO:0000313" key="2">
    <source>
        <dbReference type="EMBL" id="QEX38297.1"/>
    </source>
</evidence>
<protein>
    <submittedName>
        <fullName evidence="3">Mobilization protein</fullName>
    </submittedName>
</protein>
<dbReference type="RefSeq" id="WP_002459888.1">
    <property type="nucleotide sequence ID" value="NZ_AP021848.1"/>
</dbReference>
<keyword evidence="6" id="KW-1185">Reference proteome</keyword>
<dbReference type="GeneID" id="58090501"/>
<dbReference type="Proteomes" id="UP000293637">
    <property type="component" value="Unassembled WGS sequence"/>
</dbReference>
<evidence type="ECO:0000313" key="1">
    <source>
        <dbReference type="EMBL" id="KXA36489.1"/>
    </source>
</evidence>
<sequence>MKISKESRERAQQTEIWFMSITKHNIKWINNADLKQGFQSAINDELDDIKAETKNAVNPFQNNQIYELD</sequence>
<evidence type="ECO:0000313" key="6">
    <source>
        <dbReference type="Proteomes" id="UP000325462"/>
    </source>
</evidence>
<dbReference type="AlphaFoldDB" id="A0A133Q0V1"/>
<name>A0A133Q0V1_STALU</name>